<proteinExistence type="predicted"/>
<feature type="compositionally biased region" description="Acidic residues" evidence="1">
    <location>
        <begin position="492"/>
        <end position="523"/>
    </location>
</feature>
<dbReference type="EMBL" id="HBGF01008815">
    <property type="protein sequence ID" value="CAD9098510.1"/>
    <property type="molecule type" value="Transcribed_RNA"/>
</dbReference>
<reference evidence="2" key="1">
    <citation type="submission" date="2021-01" db="EMBL/GenBank/DDBJ databases">
        <authorList>
            <person name="Corre E."/>
            <person name="Pelletier E."/>
            <person name="Niang G."/>
            <person name="Scheremetjew M."/>
            <person name="Finn R."/>
            <person name="Kale V."/>
            <person name="Holt S."/>
            <person name="Cochrane G."/>
            <person name="Meng A."/>
            <person name="Brown T."/>
            <person name="Cohen L."/>
        </authorList>
    </citation>
    <scope>NUCLEOTIDE SEQUENCE</scope>
    <source>
        <strain evidence="2">CCAP 1951/1</strain>
    </source>
</reference>
<name>A0A7S1LA28_NEODS</name>
<evidence type="ECO:0000256" key="1">
    <source>
        <dbReference type="SAM" id="MobiDB-lite"/>
    </source>
</evidence>
<feature type="compositionally biased region" description="Polar residues" evidence="1">
    <location>
        <begin position="60"/>
        <end position="87"/>
    </location>
</feature>
<dbReference type="AlphaFoldDB" id="A0A7S1LA28"/>
<protein>
    <submittedName>
        <fullName evidence="2">Uncharacterized protein</fullName>
    </submittedName>
</protein>
<accession>A0A7S1LA28</accession>
<feature type="compositionally biased region" description="Low complexity" evidence="1">
    <location>
        <begin position="141"/>
        <end position="152"/>
    </location>
</feature>
<feature type="compositionally biased region" description="Polar residues" evidence="1">
    <location>
        <begin position="126"/>
        <end position="136"/>
    </location>
</feature>
<gene>
    <name evidence="2" type="ORF">NDES1114_LOCUS5905</name>
</gene>
<feature type="compositionally biased region" description="Low complexity" evidence="1">
    <location>
        <begin position="19"/>
        <end position="31"/>
    </location>
</feature>
<sequence length="523" mass="55659">MSDAVESSAVYDPNRPEDAGPADAAEDNNAAYSPREGDDDAAAAEDDGAAAAADGDPLTVSRSGAANLTNPLSEPSSKVGSRAQSRVSGAGDEDANRMSRRQSKASRRQSGSASGAAPAGDVEGSGSVQPAASQSGAAPLRRGTMMGSMRRSSSMRRDSTKQPQALGGKRNTLASMMLSGKFTRDDDGKPPAAGGGFGDLGAEVASDDDGDDYGHMEDGEGDEIYGDTAEKLESEQIFMPNMRREPYIPVRIARDKLKQVLGEMAQMKHMHYAALETMERQQEFLKAQLEATVAAYARKLTNDYNGRVKALEAEYQRRLEGLNKTAMGDLQATLEAAQRETRNVEARAQKQIQEKEAEVEQERKMFTQKVQMARQAAEEAEKEAEAAKAQVADRDKEIDRLNVELRVAQATSGGAPSVDGGGGGGDNSALHEKIARLETEVAELKKERDQQREDIAAYEHAVDERDQEIAALQDQLAQLAEGGGGGEMVVGGDDDGEDDEEEGGVVVAGDDDEDEEEGGVVVA</sequence>
<feature type="region of interest" description="Disordered" evidence="1">
    <location>
        <begin position="481"/>
        <end position="523"/>
    </location>
</feature>
<evidence type="ECO:0000313" key="2">
    <source>
        <dbReference type="EMBL" id="CAD9098510.1"/>
    </source>
</evidence>
<feature type="compositionally biased region" description="Low complexity" evidence="1">
    <location>
        <begin position="108"/>
        <end position="117"/>
    </location>
</feature>
<organism evidence="2">
    <name type="scientific">Neobodo designis</name>
    <name type="common">Flagellated protozoan</name>
    <name type="synonym">Bodo designis</name>
    <dbReference type="NCBI Taxonomy" id="312471"/>
    <lineage>
        <taxon>Eukaryota</taxon>
        <taxon>Discoba</taxon>
        <taxon>Euglenozoa</taxon>
        <taxon>Kinetoplastea</taxon>
        <taxon>Metakinetoplastina</taxon>
        <taxon>Neobodonida</taxon>
        <taxon>Neobodo</taxon>
    </lineage>
</organism>
<feature type="compositionally biased region" description="Acidic residues" evidence="1">
    <location>
        <begin position="37"/>
        <end position="48"/>
    </location>
</feature>
<feature type="region of interest" description="Disordered" evidence="1">
    <location>
        <begin position="409"/>
        <end position="428"/>
    </location>
</feature>
<feature type="region of interest" description="Disordered" evidence="1">
    <location>
        <begin position="1"/>
        <end position="219"/>
    </location>
</feature>
<feature type="compositionally biased region" description="Basic residues" evidence="1">
    <location>
        <begin position="98"/>
        <end position="107"/>
    </location>
</feature>